<organism evidence="1 2">
    <name type="scientific">Candidatus Yanofskybacteria bacterium RIFCSPHIGHO2_01_FULL_44_17</name>
    <dbReference type="NCBI Taxonomy" id="1802668"/>
    <lineage>
        <taxon>Bacteria</taxon>
        <taxon>Candidatus Yanofskyibacteriota</taxon>
    </lineage>
</organism>
<dbReference type="AlphaFoldDB" id="A0A1F8EUE1"/>
<dbReference type="STRING" id="1802668.A2831_02905"/>
<name>A0A1F8EUE1_9BACT</name>
<protein>
    <submittedName>
        <fullName evidence="1">Uncharacterized protein</fullName>
    </submittedName>
</protein>
<gene>
    <name evidence="1" type="ORF">A2831_02905</name>
</gene>
<proteinExistence type="predicted"/>
<evidence type="ECO:0000313" key="1">
    <source>
        <dbReference type="EMBL" id="OGN04481.1"/>
    </source>
</evidence>
<reference evidence="1 2" key="1">
    <citation type="journal article" date="2016" name="Nat. Commun.">
        <title>Thousands of microbial genomes shed light on interconnected biogeochemical processes in an aquifer system.</title>
        <authorList>
            <person name="Anantharaman K."/>
            <person name="Brown C.T."/>
            <person name="Hug L.A."/>
            <person name="Sharon I."/>
            <person name="Castelle C.J."/>
            <person name="Probst A.J."/>
            <person name="Thomas B.C."/>
            <person name="Singh A."/>
            <person name="Wilkins M.J."/>
            <person name="Karaoz U."/>
            <person name="Brodie E.L."/>
            <person name="Williams K.H."/>
            <person name="Hubbard S.S."/>
            <person name="Banfield J.F."/>
        </authorList>
    </citation>
    <scope>NUCLEOTIDE SEQUENCE [LARGE SCALE GENOMIC DNA]</scope>
</reference>
<accession>A0A1F8EUE1</accession>
<dbReference type="Proteomes" id="UP000177507">
    <property type="component" value="Unassembled WGS sequence"/>
</dbReference>
<dbReference type="EMBL" id="MGJI01000020">
    <property type="protein sequence ID" value="OGN04481.1"/>
    <property type="molecule type" value="Genomic_DNA"/>
</dbReference>
<comment type="caution">
    <text evidence="1">The sequence shown here is derived from an EMBL/GenBank/DDBJ whole genome shotgun (WGS) entry which is preliminary data.</text>
</comment>
<evidence type="ECO:0000313" key="2">
    <source>
        <dbReference type="Proteomes" id="UP000177507"/>
    </source>
</evidence>
<sequence length="86" mass="9921">MKFLEKFFGNNNGRKEEAAIDIDADPGFQLNQVDAQIVRLNAERLELEKGITDNITPFRLGQVKQQLKVLGERRNLLWEVLNPLDK</sequence>